<feature type="zinc finger region" description="C3H1-type" evidence="5">
    <location>
        <begin position="81"/>
        <end position="108"/>
    </location>
</feature>
<evidence type="ECO:0000313" key="9">
    <source>
        <dbReference type="Proteomes" id="UP000220158"/>
    </source>
</evidence>
<dbReference type="Proteomes" id="UP000220158">
    <property type="component" value="Chromosome 11"/>
</dbReference>
<dbReference type="EMBL" id="LN835306">
    <property type="protein sequence ID" value="CRH00774.1"/>
    <property type="molecule type" value="Genomic_DNA"/>
</dbReference>
<gene>
    <name evidence="8" type="ORF">PRELSG_1112000</name>
</gene>
<dbReference type="Gene3D" id="4.10.1000.10">
    <property type="entry name" value="Zinc finger, CCCH-type"/>
    <property type="match status" value="1"/>
</dbReference>
<dbReference type="RefSeq" id="XP_028533777.1">
    <property type="nucleotide sequence ID" value="XM_028677382.1"/>
</dbReference>
<accession>A0A1J1H747</accession>
<evidence type="ECO:0000256" key="2">
    <source>
        <dbReference type="ARBA" id="ARBA00022737"/>
    </source>
</evidence>
<keyword evidence="2" id="KW-0677">Repeat</keyword>
<dbReference type="AlphaFoldDB" id="A0A1J1H747"/>
<keyword evidence="1 5" id="KW-0479">Metal-binding</keyword>
<dbReference type="Gene3D" id="3.30.1370.210">
    <property type="match status" value="1"/>
</dbReference>
<evidence type="ECO:0000256" key="4">
    <source>
        <dbReference type="ARBA" id="ARBA00022833"/>
    </source>
</evidence>
<feature type="domain" description="C3H1-type" evidence="7">
    <location>
        <begin position="81"/>
        <end position="108"/>
    </location>
</feature>
<feature type="compositionally biased region" description="Basic and acidic residues" evidence="6">
    <location>
        <begin position="569"/>
        <end position="583"/>
    </location>
</feature>
<protein>
    <submittedName>
        <fullName evidence="8">Zinc finger protein, putative</fullName>
    </submittedName>
</protein>
<dbReference type="OMA" id="ENRCKEG"/>
<dbReference type="PANTHER" id="PTHR12547:SF18">
    <property type="entry name" value="PROTEIN TIS11"/>
    <property type="match status" value="1"/>
</dbReference>
<evidence type="ECO:0000256" key="3">
    <source>
        <dbReference type="ARBA" id="ARBA00022771"/>
    </source>
</evidence>
<dbReference type="InterPro" id="IPR045877">
    <property type="entry name" value="ZFP36-like"/>
</dbReference>
<feature type="region of interest" description="Disordered" evidence="6">
    <location>
        <begin position="673"/>
        <end position="707"/>
    </location>
</feature>
<dbReference type="InterPro" id="IPR036855">
    <property type="entry name" value="Znf_CCCH_sf"/>
</dbReference>
<reference evidence="8 9" key="1">
    <citation type="submission" date="2015-04" db="EMBL/GenBank/DDBJ databases">
        <authorList>
            <consortium name="Pathogen Informatics"/>
        </authorList>
    </citation>
    <scope>NUCLEOTIDE SEQUENCE [LARGE SCALE GENOMIC DNA]</scope>
    <source>
        <strain evidence="8 9">SGS1</strain>
    </source>
</reference>
<feature type="compositionally biased region" description="Acidic residues" evidence="6">
    <location>
        <begin position="530"/>
        <end position="568"/>
    </location>
</feature>
<feature type="compositionally biased region" description="Basic and acidic residues" evidence="6">
    <location>
        <begin position="311"/>
        <end position="320"/>
    </location>
</feature>
<evidence type="ECO:0000259" key="7">
    <source>
        <dbReference type="PROSITE" id="PS50103"/>
    </source>
</evidence>
<sequence>MSVTLRQHFWKTKLCPLHMENRCKEGNNCDYAHSIEDLRSIPDLKRTKLCYKLLKGEKCFNKKCNYAHNQDELKSAQNLFAYKSSMCKFVANNACLNGSTCRFAHSIDELRIPRIPDILLEKNTPIDMQNNLVCIGNNTKKVNNNGIHLNNSSTYNNNNTDNFNKKLDTMINNFNAMNLMNEYNCNNTNIMKDIHNNFINKNNGVNYKGEKKRKEKIRNKNKDKQLKLKNFNYNKNENNTSRDAIVNNKISHKNNDQRERSIDSNTTISSSLNYMDEEKNKINEANISNTYEKVDLNQCYGKTEENISNFSEHHINDIKTKGNKGRNKKKNNKDKDRSEGKNRKNSEIPNNMNYINNSEYTNSVENQVNYIDYNYNYANNFPNPLLYNKMPIKFNTFNPYFNYNQLNGKICKNDANISNQYSQFIKPNEFVMYDHQNNMPYIPPNYYSNYLYYYQNPCNYSQFAMVDKINNNIGCENINYNRSIDKSVINKSNHEIKVDEDIEEMKNKKKEYEEIIDEEVNSEQMNSVEVNDEDINDEETNEEIEDDENLNEYDENDEEINEEEESDEEMNRKEINNEKIKDEISEEDINEDDEISEEYVNGEGDVYSEQNNREQIYENEINYEENIRGNNYEYNSKELKEKKENIKGNKCACIRKIINRNVNNTSDIENGVNTNINENKNDENKKKNSNFLNENDPIKNEENKKQMNIYNKRENKQNKKKMSKLVTLNNKKKHYKKETYMNNQEFTDHQRNNRNINIENTQEPKVHVNPSSVYSYIVNANVNAQNINYEKNIMKPLSNDMELYINKQYPINPLPNDPMIYNLNNRNYGYYYCAYPPSTFNDEVYLN</sequence>
<proteinExistence type="predicted"/>
<dbReference type="KEGG" id="prel:PRELSG_1112000"/>
<feature type="region of interest" description="Disordered" evidence="6">
    <location>
        <begin position="521"/>
        <end position="592"/>
    </location>
</feature>
<dbReference type="GO" id="GO:0008270">
    <property type="term" value="F:zinc ion binding"/>
    <property type="evidence" value="ECO:0007669"/>
    <property type="project" value="UniProtKB-KW"/>
</dbReference>
<dbReference type="VEuPathDB" id="PlasmoDB:PRELSG_1112000"/>
<dbReference type="InterPro" id="IPR000571">
    <property type="entry name" value="Znf_CCCH"/>
</dbReference>
<evidence type="ECO:0000256" key="1">
    <source>
        <dbReference type="ARBA" id="ARBA00022723"/>
    </source>
</evidence>
<dbReference type="SUPFAM" id="SSF90229">
    <property type="entry name" value="CCCH zinc finger"/>
    <property type="match status" value="2"/>
</dbReference>
<feature type="compositionally biased region" description="Basic and acidic residues" evidence="6">
    <location>
        <begin position="696"/>
        <end position="707"/>
    </location>
</feature>
<evidence type="ECO:0000313" key="8">
    <source>
        <dbReference type="EMBL" id="CRH00774.1"/>
    </source>
</evidence>
<feature type="region of interest" description="Disordered" evidence="6">
    <location>
        <begin position="311"/>
        <end position="352"/>
    </location>
</feature>
<feature type="compositionally biased region" description="Basic and acidic residues" evidence="6">
    <location>
        <begin position="333"/>
        <end position="346"/>
    </location>
</feature>
<keyword evidence="9" id="KW-1185">Reference proteome</keyword>
<feature type="domain" description="C3H1-type" evidence="7">
    <location>
        <begin position="9"/>
        <end position="36"/>
    </location>
</feature>
<feature type="zinc finger region" description="C3H1-type" evidence="5">
    <location>
        <begin position="44"/>
        <end position="71"/>
    </location>
</feature>
<keyword evidence="4 5" id="KW-0862">Zinc</keyword>
<feature type="domain" description="C3H1-type" evidence="7">
    <location>
        <begin position="44"/>
        <end position="71"/>
    </location>
</feature>
<evidence type="ECO:0000256" key="5">
    <source>
        <dbReference type="PROSITE-ProRule" id="PRU00723"/>
    </source>
</evidence>
<feature type="compositionally biased region" description="Basic residues" evidence="6">
    <location>
        <begin position="321"/>
        <end position="332"/>
    </location>
</feature>
<dbReference type="PROSITE" id="PS50103">
    <property type="entry name" value="ZF_C3H1"/>
    <property type="match status" value="3"/>
</dbReference>
<dbReference type="OrthoDB" id="410307at2759"/>
<evidence type="ECO:0000256" key="6">
    <source>
        <dbReference type="SAM" id="MobiDB-lite"/>
    </source>
</evidence>
<dbReference type="GO" id="GO:0003729">
    <property type="term" value="F:mRNA binding"/>
    <property type="evidence" value="ECO:0007669"/>
    <property type="project" value="InterPro"/>
</dbReference>
<dbReference type="GeneID" id="39736897"/>
<organism evidence="8 9">
    <name type="scientific">Plasmodium relictum</name>
    <dbReference type="NCBI Taxonomy" id="85471"/>
    <lineage>
        <taxon>Eukaryota</taxon>
        <taxon>Sar</taxon>
        <taxon>Alveolata</taxon>
        <taxon>Apicomplexa</taxon>
        <taxon>Aconoidasida</taxon>
        <taxon>Haemosporida</taxon>
        <taxon>Plasmodiidae</taxon>
        <taxon>Plasmodium</taxon>
        <taxon>Plasmodium (Haemamoeba)</taxon>
    </lineage>
</organism>
<keyword evidence="3 5" id="KW-0863">Zinc-finger</keyword>
<dbReference type="PANTHER" id="PTHR12547">
    <property type="entry name" value="CCCH ZINC FINGER/TIS11-RELATED"/>
    <property type="match status" value="1"/>
</dbReference>
<feature type="zinc finger region" description="C3H1-type" evidence="5">
    <location>
        <begin position="9"/>
        <end position="36"/>
    </location>
</feature>
<dbReference type="SMART" id="SM00356">
    <property type="entry name" value="ZnF_C3H1"/>
    <property type="match status" value="3"/>
</dbReference>
<name>A0A1J1H747_PLARL</name>